<dbReference type="AlphaFoldDB" id="A0AAF0EPX7"/>
<keyword evidence="19" id="KW-0624">Polysaccharide degradation</keyword>
<dbReference type="InterPro" id="IPR050248">
    <property type="entry name" value="Polysacc_deacetylase_ArnD"/>
</dbReference>
<evidence type="ECO:0000256" key="12">
    <source>
        <dbReference type="ARBA" id="ARBA00023024"/>
    </source>
</evidence>
<sequence>MSGNNHNMQLTAKLLIATFAATYASASLQSDARPGHFRILRRAVSNAADEKSLSDPTQACQPYGDAGVTQMMGKTLPPDNNPAKILEGDDEANQVWKEIQDSGIIPSNVKQKPADDSSGANMGVKDSNYDASSDPDCWWTASKCMQPKAKGVPADLNSCPEPSTWGLTFDDGPNCSHNAFYDFLSEKKLKATMFLIGINVANWPYQAQRAIVDGHDICVHTWSHRYMTTFPNDQVFAELFYTIRVIKSVLGVTPTCWRPPFGDVDDRVRAIAAGLGLRTILWEEDTDDWNFQSVGMQKVQQNYQNIINKADSESPIVLTHEIVNQTMQLFMDEFPKIEGKYKNVVPISACQNITNPYPEDIQYPVFSDFVNGKRATGLPDINSIKTTANADFKIVPLSQQKQGFANPGQGSSSGSSSGGGSSGNSDNGSSGGKSAAGLTASPNKAVIAAIIAGAVTSAALF</sequence>
<dbReference type="GO" id="GO:0046872">
    <property type="term" value="F:metal ion binding"/>
    <property type="evidence" value="ECO:0007669"/>
    <property type="project" value="UniProtKB-KW"/>
</dbReference>
<evidence type="ECO:0000256" key="18">
    <source>
        <dbReference type="ARBA" id="ARBA00023316"/>
    </source>
</evidence>
<evidence type="ECO:0000256" key="20">
    <source>
        <dbReference type="ARBA" id="ARBA00024056"/>
    </source>
</evidence>
<keyword evidence="15" id="KW-0119">Carbohydrate metabolism</keyword>
<dbReference type="EC" id="3.5.1.41" evidence="20"/>
<dbReference type="GO" id="GO:0071555">
    <property type="term" value="P:cell wall organization"/>
    <property type="evidence" value="ECO:0007669"/>
    <property type="project" value="UniProtKB-KW"/>
</dbReference>
<comment type="cofactor">
    <cofactor evidence="1">
        <name>Co(2+)</name>
        <dbReference type="ChEBI" id="CHEBI:48828"/>
    </cofactor>
</comment>
<keyword evidence="26" id="KW-1185">Reference proteome</keyword>
<keyword evidence="6" id="KW-0134">Cell wall</keyword>
<evidence type="ECO:0000259" key="24">
    <source>
        <dbReference type="PROSITE" id="PS51677"/>
    </source>
</evidence>
<dbReference type="GO" id="GO:0000272">
    <property type="term" value="P:polysaccharide catabolic process"/>
    <property type="evidence" value="ECO:0007669"/>
    <property type="project" value="UniProtKB-KW"/>
</dbReference>
<feature type="signal peptide" evidence="23">
    <location>
        <begin position="1"/>
        <end position="26"/>
    </location>
</feature>
<accession>A0AAF0EPX7</accession>
<evidence type="ECO:0000313" key="25">
    <source>
        <dbReference type="EMBL" id="WFD28888.1"/>
    </source>
</evidence>
<reference evidence="25" key="1">
    <citation type="submission" date="2023-03" db="EMBL/GenBank/DDBJ databases">
        <title>Mating type loci evolution in Malassezia.</title>
        <authorList>
            <person name="Coelho M.A."/>
        </authorList>
    </citation>
    <scope>NUCLEOTIDE SEQUENCE</scope>
    <source>
        <strain evidence="25">CBS 9557</strain>
    </source>
</reference>
<dbReference type="SUPFAM" id="SSF88713">
    <property type="entry name" value="Glycoside hydrolase/deacetylase"/>
    <property type="match status" value="1"/>
</dbReference>
<protein>
    <recommendedName>
        <fullName evidence="20">chitin deacetylase</fullName>
        <ecNumber evidence="20">3.5.1.41</ecNumber>
    </recommendedName>
</protein>
<keyword evidence="12" id="KW-0146">Chitin degradation</keyword>
<evidence type="ECO:0000256" key="10">
    <source>
        <dbReference type="ARBA" id="ARBA00022729"/>
    </source>
</evidence>
<keyword evidence="10 23" id="KW-0732">Signal</keyword>
<dbReference type="EMBL" id="CP119899">
    <property type="protein sequence ID" value="WFD28888.1"/>
    <property type="molecule type" value="Genomic_DNA"/>
</dbReference>
<evidence type="ECO:0000256" key="6">
    <source>
        <dbReference type="ARBA" id="ARBA00022512"/>
    </source>
</evidence>
<feature type="chain" id="PRO_5041970612" description="chitin deacetylase" evidence="23">
    <location>
        <begin position="27"/>
        <end position="461"/>
    </location>
</feature>
<dbReference type="InterPro" id="IPR002509">
    <property type="entry name" value="NODB_dom"/>
</dbReference>
<evidence type="ECO:0000256" key="19">
    <source>
        <dbReference type="ARBA" id="ARBA00023326"/>
    </source>
</evidence>
<evidence type="ECO:0000256" key="1">
    <source>
        <dbReference type="ARBA" id="ARBA00001941"/>
    </source>
</evidence>
<dbReference type="InterPro" id="IPR011330">
    <property type="entry name" value="Glyco_hydro/deAcase_b/a-brl"/>
</dbReference>
<evidence type="ECO:0000256" key="2">
    <source>
        <dbReference type="ARBA" id="ARBA00004191"/>
    </source>
</evidence>
<dbReference type="GO" id="GO:0005886">
    <property type="term" value="C:plasma membrane"/>
    <property type="evidence" value="ECO:0007669"/>
    <property type="project" value="UniProtKB-SubCell"/>
</dbReference>
<keyword evidence="13" id="KW-0472">Membrane</keyword>
<keyword evidence="8" id="KW-0336">GPI-anchor</keyword>
<evidence type="ECO:0000256" key="15">
    <source>
        <dbReference type="ARBA" id="ARBA00023277"/>
    </source>
</evidence>
<feature type="compositionally biased region" description="Low complexity" evidence="22">
    <location>
        <begin position="423"/>
        <end position="436"/>
    </location>
</feature>
<dbReference type="GO" id="GO:0098552">
    <property type="term" value="C:side of membrane"/>
    <property type="evidence" value="ECO:0007669"/>
    <property type="project" value="UniProtKB-KW"/>
</dbReference>
<evidence type="ECO:0000256" key="8">
    <source>
        <dbReference type="ARBA" id="ARBA00022622"/>
    </source>
</evidence>
<evidence type="ECO:0000256" key="14">
    <source>
        <dbReference type="ARBA" id="ARBA00023180"/>
    </source>
</evidence>
<dbReference type="Gene3D" id="3.20.20.370">
    <property type="entry name" value="Glycoside hydrolase/deacetylase"/>
    <property type="match status" value="1"/>
</dbReference>
<evidence type="ECO:0000256" key="13">
    <source>
        <dbReference type="ARBA" id="ARBA00023136"/>
    </source>
</evidence>
<dbReference type="PANTHER" id="PTHR10587:SF98">
    <property type="entry name" value="CHITIN DEACETYLASE"/>
    <property type="match status" value="1"/>
</dbReference>
<dbReference type="GO" id="GO:0006032">
    <property type="term" value="P:chitin catabolic process"/>
    <property type="evidence" value="ECO:0007669"/>
    <property type="project" value="UniProtKB-KW"/>
</dbReference>
<evidence type="ECO:0000256" key="5">
    <source>
        <dbReference type="ARBA" id="ARBA00022475"/>
    </source>
</evidence>
<evidence type="ECO:0000256" key="16">
    <source>
        <dbReference type="ARBA" id="ARBA00023285"/>
    </source>
</evidence>
<evidence type="ECO:0000313" key="26">
    <source>
        <dbReference type="Proteomes" id="UP001213623"/>
    </source>
</evidence>
<feature type="domain" description="NodB homology" evidence="24">
    <location>
        <begin position="163"/>
        <end position="350"/>
    </location>
</feature>
<comment type="catalytic activity">
    <reaction evidence="21">
        <text>[(1-&gt;4)-N-acetyl-beta-D-glucosaminyl](n) + n H2O = chitosan + n acetate</text>
        <dbReference type="Rhea" id="RHEA:10464"/>
        <dbReference type="Rhea" id="RHEA-COMP:9593"/>
        <dbReference type="Rhea" id="RHEA-COMP:9597"/>
        <dbReference type="ChEBI" id="CHEBI:15377"/>
        <dbReference type="ChEBI" id="CHEBI:17029"/>
        <dbReference type="ChEBI" id="CHEBI:30089"/>
        <dbReference type="ChEBI" id="CHEBI:57704"/>
        <dbReference type="EC" id="3.5.1.41"/>
    </reaction>
    <physiologicalReaction direction="left-to-right" evidence="21">
        <dbReference type="Rhea" id="RHEA:10465"/>
    </physiologicalReaction>
</comment>
<keyword evidence="18" id="KW-0961">Cell wall biogenesis/degradation</keyword>
<name>A0AAF0EPX7_9BASI</name>
<dbReference type="GO" id="GO:0009272">
    <property type="term" value="P:fungal-type cell wall biogenesis"/>
    <property type="evidence" value="ECO:0007669"/>
    <property type="project" value="UniProtKB-ARBA"/>
</dbReference>
<dbReference type="Proteomes" id="UP001213623">
    <property type="component" value="Chromosome 8"/>
</dbReference>
<keyword evidence="5" id="KW-1003">Cell membrane</keyword>
<evidence type="ECO:0000256" key="4">
    <source>
        <dbReference type="ARBA" id="ARBA00010973"/>
    </source>
</evidence>
<evidence type="ECO:0000256" key="21">
    <source>
        <dbReference type="ARBA" id="ARBA00048494"/>
    </source>
</evidence>
<dbReference type="Pfam" id="PF01522">
    <property type="entry name" value="Polysacc_deac_1"/>
    <property type="match status" value="1"/>
</dbReference>
<keyword evidence="16" id="KW-0170">Cobalt</keyword>
<organism evidence="25 26">
    <name type="scientific">Malassezia nana</name>
    <dbReference type="NCBI Taxonomy" id="180528"/>
    <lineage>
        <taxon>Eukaryota</taxon>
        <taxon>Fungi</taxon>
        <taxon>Dikarya</taxon>
        <taxon>Basidiomycota</taxon>
        <taxon>Ustilaginomycotina</taxon>
        <taxon>Malasseziomycetes</taxon>
        <taxon>Malasseziales</taxon>
        <taxon>Malasseziaceae</taxon>
        <taxon>Malassezia</taxon>
    </lineage>
</organism>
<keyword evidence="9" id="KW-0479">Metal-binding</keyword>
<comment type="similarity">
    <text evidence="4">Belongs to the polysaccharide deacetylase family.</text>
</comment>
<dbReference type="PANTHER" id="PTHR10587">
    <property type="entry name" value="GLYCOSYL TRANSFERASE-RELATED"/>
    <property type="match status" value="1"/>
</dbReference>
<proteinExistence type="inferred from homology"/>
<dbReference type="FunFam" id="3.20.20.370:FF:000004">
    <property type="entry name" value="Related to Chitin deacetylase"/>
    <property type="match status" value="1"/>
</dbReference>
<keyword evidence="14" id="KW-0325">Glycoprotein</keyword>
<evidence type="ECO:0000256" key="22">
    <source>
        <dbReference type="SAM" id="MobiDB-lite"/>
    </source>
</evidence>
<comment type="subcellular location">
    <subcellularLocation>
        <location evidence="3">Cell membrane</location>
        <topology evidence="3">Lipid-anchor</topology>
        <topology evidence="3">GPI-anchor</topology>
    </subcellularLocation>
    <subcellularLocation>
        <location evidence="2">Secreted</location>
        <location evidence="2">Cell wall</location>
    </subcellularLocation>
</comment>
<dbReference type="GO" id="GO:0004099">
    <property type="term" value="F:chitin deacetylase activity"/>
    <property type="evidence" value="ECO:0007669"/>
    <property type="project" value="UniProtKB-EC"/>
</dbReference>
<evidence type="ECO:0000256" key="9">
    <source>
        <dbReference type="ARBA" id="ARBA00022723"/>
    </source>
</evidence>
<keyword evidence="17" id="KW-0449">Lipoprotein</keyword>
<evidence type="ECO:0000256" key="23">
    <source>
        <dbReference type="SAM" id="SignalP"/>
    </source>
</evidence>
<keyword evidence="7" id="KW-0964">Secreted</keyword>
<evidence type="ECO:0000256" key="7">
    <source>
        <dbReference type="ARBA" id="ARBA00022525"/>
    </source>
</evidence>
<evidence type="ECO:0000256" key="3">
    <source>
        <dbReference type="ARBA" id="ARBA00004609"/>
    </source>
</evidence>
<keyword evidence="11" id="KW-0378">Hydrolase</keyword>
<gene>
    <name evidence="25" type="ORF">MNAN1_003904</name>
</gene>
<feature type="region of interest" description="Disordered" evidence="22">
    <location>
        <begin position="401"/>
        <end position="436"/>
    </location>
</feature>
<evidence type="ECO:0000256" key="11">
    <source>
        <dbReference type="ARBA" id="ARBA00022801"/>
    </source>
</evidence>
<dbReference type="PROSITE" id="PS51677">
    <property type="entry name" value="NODB"/>
    <property type="match status" value="1"/>
</dbReference>
<feature type="region of interest" description="Disordered" evidence="22">
    <location>
        <begin position="102"/>
        <end position="127"/>
    </location>
</feature>
<evidence type="ECO:0000256" key="17">
    <source>
        <dbReference type="ARBA" id="ARBA00023288"/>
    </source>
</evidence>